<dbReference type="GO" id="GO:0016616">
    <property type="term" value="F:oxidoreductase activity, acting on the CH-OH group of donors, NAD or NADP as acceptor"/>
    <property type="evidence" value="ECO:0007669"/>
    <property type="project" value="UniProtKB-ARBA"/>
</dbReference>
<dbReference type="Gene3D" id="3.40.50.720">
    <property type="entry name" value="NAD(P)-binding Rossmann-like Domain"/>
    <property type="match status" value="1"/>
</dbReference>
<dbReference type="PANTHER" id="PTHR43008:SF8">
    <property type="entry name" value="BENZIL REDUCTASE ((S)-BENZOIN FORMING) IRC24"/>
    <property type="match status" value="1"/>
</dbReference>
<dbReference type="PANTHER" id="PTHR43008">
    <property type="entry name" value="BENZIL REDUCTASE"/>
    <property type="match status" value="1"/>
</dbReference>
<dbReference type="InterPro" id="IPR002347">
    <property type="entry name" value="SDR_fam"/>
</dbReference>
<evidence type="ECO:0000256" key="2">
    <source>
        <dbReference type="ARBA" id="ARBA00023002"/>
    </source>
</evidence>
<comment type="similarity">
    <text evidence="1">Belongs to the short-chain dehydrogenases/reductases (SDR) family.</text>
</comment>
<dbReference type="Pfam" id="PF13561">
    <property type="entry name" value="adh_short_C2"/>
    <property type="match status" value="1"/>
</dbReference>
<reference evidence="4" key="1">
    <citation type="submission" date="2017-12" db="EMBL/GenBank/DDBJ databases">
        <authorList>
            <consortium name="DOE Joint Genome Institute"/>
            <person name="Mondo S.J."/>
            <person name="Kjaerbolling I."/>
            <person name="Vesth T.C."/>
            <person name="Frisvad J.C."/>
            <person name="Nybo J.L."/>
            <person name="Theobald S."/>
            <person name="Kuo A."/>
            <person name="Bowyer P."/>
            <person name="Matsuda Y."/>
            <person name="Lyhne E.K."/>
            <person name="Kogle M.E."/>
            <person name="Clum A."/>
            <person name="Lipzen A."/>
            <person name="Salamov A."/>
            <person name="Ngan C.Y."/>
            <person name="Daum C."/>
            <person name="Chiniquy J."/>
            <person name="Barry K."/>
            <person name="LaButti K."/>
            <person name="Haridas S."/>
            <person name="Simmons B.A."/>
            <person name="Magnuson J.K."/>
            <person name="Mortensen U.H."/>
            <person name="Larsen T.O."/>
            <person name="Grigoriev I.V."/>
            <person name="Baker S.E."/>
            <person name="Andersen M.R."/>
            <person name="Nordberg H.P."/>
            <person name="Cantor M.N."/>
            <person name="Hua S.X."/>
        </authorList>
    </citation>
    <scope>NUCLEOTIDE SEQUENCE [LARGE SCALE GENOMIC DNA]</scope>
    <source>
        <strain evidence="4">IBT 19404</strain>
    </source>
</reference>
<proteinExistence type="inferred from homology"/>
<accession>A0A2J5HVI9</accession>
<keyword evidence="4" id="KW-1185">Reference proteome</keyword>
<dbReference type="AlphaFoldDB" id="A0A2J5HVI9"/>
<dbReference type="EMBL" id="KZ559537">
    <property type="protein sequence ID" value="PLN81405.1"/>
    <property type="molecule type" value="Genomic_DNA"/>
</dbReference>
<keyword evidence="2" id="KW-0560">Oxidoreductase</keyword>
<dbReference type="OrthoDB" id="1933717at2759"/>
<evidence type="ECO:0000256" key="1">
    <source>
        <dbReference type="ARBA" id="ARBA00006484"/>
    </source>
</evidence>
<gene>
    <name evidence="3" type="ORF">BDW42DRAFT_193766</name>
</gene>
<organism evidence="3 4">
    <name type="scientific">Aspergillus taichungensis</name>
    <dbReference type="NCBI Taxonomy" id="482145"/>
    <lineage>
        <taxon>Eukaryota</taxon>
        <taxon>Fungi</taxon>
        <taxon>Dikarya</taxon>
        <taxon>Ascomycota</taxon>
        <taxon>Pezizomycotina</taxon>
        <taxon>Eurotiomycetes</taxon>
        <taxon>Eurotiomycetidae</taxon>
        <taxon>Eurotiales</taxon>
        <taxon>Aspergillaceae</taxon>
        <taxon>Aspergillus</taxon>
        <taxon>Aspergillus subgen. Circumdati</taxon>
    </lineage>
</organism>
<dbReference type="SUPFAM" id="SSF51735">
    <property type="entry name" value="NAD(P)-binding Rossmann-fold domains"/>
    <property type="match status" value="1"/>
</dbReference>
<name>A0A2J5HVI9_9EURO</name>
<protein>
    <recommendedName>
        <fullName evidence="5">NAD(P)-binding protein</fullName>
    </recommendedName>
</protein>
<sequence length="193" mass="21435">MKALLRWKQSYHIFLGAHHQKSQLTAKQLSSESAYRSVEPLRIDVESDESTNAAFKKITQKFNRVACLIHNAGACFDSYIGKEITARQAWNRTWDVNVSRAHAMTIASLLLLLNSQHPRLLFITGGLSSLQAASYSSNQKNVIPAAGLPKTLPFVGYWSAKAGLNMLMVEWAKALRKDGVKVWVVAPEACSPH</sequence>
<evidence type="ECO:0000313" key="3">
    <source>
        <dbReference type="EMBL" id="PLN81405.1"/>
    </source>
</evidence>
<dbReference type="GO" id="GO:0050664">
    <property type="term" value="F:oxidoreductase activity, acting on NAD(P)H, oxygen as acceptor"/>
    <property type="evidence" value="ECO:0007669"/>
    <property type="project" value="TreeGrafter"/>
</dbReference>
<evidence type="ECO:0000313" key="4">
    <source>
        <dbReference type="Proteomes" id="UP000235023"/>
    </source>
</evidence>
<evidence type="ECO:0008006" key="5">
    <source>
        <dbReference type="Google" id="ProtNLM"/>
    </source>
</evidence>
<dbReference type="Proteomes" id="UP000235023">
    <property type="component" value="Unassembled WGS sequence"/>
</dbReference>
<dbReference type="InterPro" id="IPR036291">
    <property type="entry name" value="NAD(P)-bd_dom_sf"/>
</dbReference>